<sequence>MYLVLRLSLTHLTPPSFSRLFSLPPGLPIPTDALSPLASPTEYGMKGMEAKECVSELRWTGDGRWAAQHARRVRLLAFLPLSLRPPLQGSGTISFCRRGRAEGTSSVESYSQQKNK</sequence>
<dbReference type="EMBL" id="JAESDN010000002">
    <property type="protein sequence ID" value="KAG7055057.1"/>
    <property type="molecule type" value="Genomic_DNA"/>
</dbReference>
<comment type="caution">
    <text evidence="2">The sequence shown here is derived from an EMBL/GenBank/DDBJ whole genome shotgun (WGS) entry which is preliminary data.</text>
</comment>
<keyword evidence="3" id="KW-1185">Reference proteome</keyword>
<proteinExistence type="predicted"/>
<feature type="non-terminal residue" evidence="2">
    <location>
        <position position="1"/>
    </location>
</feature>
<protein>
    <submittedName>
        <fullName evidence="2">Uncharacterized protein</fullName>
    </submittedName>
</protein>
<evidence type="ECO:0000256" key="1">
    <source>
        <dbReference type="SAM" id="MobiDB-lite"/>
    </source>
</evidence>
<accession>A0A9P7UIY0</accession>
<dbReference type="AlphaFoldDB" id="A0A9P7UIY0"/>
<dbReference type="Proteomes" id="UP000699042">
    <property type="component" value="Unassembled WGS sequence"/>
</dbReference>
<evidence type="ECO:0000313" key="3">
    <source>
        <dbReference type="Proteomes" id="UP000699042"/>
    </source>
</evidence>
<feature type="region of interest" description="Disordered" evidence="1">
    <location>
        <begin position="91"/>
        <end position="116"/>
    </location>
</feature>
<reference evidence="2" key="1">
    <citation type="submission" date="2021-05" db="EMBL/GenBank/DDBJ databases">
        <title>Comparative genomics of three Colletotrichum scovillei strains and genetic complementation revealed genes involved fungal growth and virulence on chili pepper.</title>
        <authorList>
            <person name="Hsieh D.-K."/>
            <person name="Chuang S.-C."/>
            <person name="Chen C.-Y."/>
            <person name="Chao Y.-T."/>
            <person name="Lu M.-Y.J."/>
            <person name="Lee M.-H."/>
            <person name="Shih M.-C."/>
        </authorList>
    </citation>
    <scope>NUCLEOTIDE SEQUENCE</scope>
    <source>
        <strain evidence="2">Coll-153</strain>
    </source>
</reference>
<evidence type="ECO:0000313" key="2">
    <source>
        <dbReference type="EMBL" id="KAG7055057.1"/>
    </source>
</evidence>
<feature type="compositionally biased region" description="Polar residues" evidence="1">
    <location>
        <begin position="103"/>
        <end position="116"/>
    </location>
</feature>
<organism evidence="2 3">
    <name type="scientific">Colletotrichum scovillei</name>
    <dbReference type="NCBI Taxonomy" id="1209932"/>
    <lineage>
        <taxon>Eukaryota</taxon>
        <taxon>Fungi</taxon>
        <taxon>Dikarya</taxon>
        <taxon>Ascomycota</taxon>
        <taxon>Pezizomycotina</taxon>
        <taxon>Sordariomycetes</taxon>
        <taxon>Hypocreomycetidae</taxon>
        <taxon>Glomerellales</taxon>
        <taxon>Glomerellaceae</taxon>
        <taxon>Colletotrichum</taxon>
        <taxon>Colletotrichum acutatum species complex</taxon>
    </lineage>
</organism>
<name>A0A9P7UIY0_9PEZI</name>
<gene>
    <name evidence="2" type="ORF">JMJ77_007526</name>
</gene>